<name>A0ABS0JD31_9ACTN</name>
<dbReference type="EMBL" id="JADOTX010000001">
    <property type="protein sequence ID" value="MBG6064941.1"/>
    <property type="molecule type" value="Genomic_DNA"/>
</dbReference>
<keyword evidence="3" id="KW-1185">Reference proteome</keyword>
<evidence type="ECO:0000313" key="3">
    <source>
        <dbReference type="Proteomes" id="UP000614915"/>
    </source>
</evidence>
<organism evidence="2 3">
    <name type="scientific">Micromonospora ureilytica</name>
    <dbReference type="NCBI Taxonomy" id="709868"/>
    <lineage>
        <taxon>Bacteria</taxon>
        <taxon>Bacillati</taxon>
        <taxon>Actinomycetota</taxon>
        <taxon>Actinomycetes</taxon>
        <taxon>Micromonosporales</taxon>
        <taxon>Micromonosporaceae</taxon>
        <taxon>Micromonospora</taxon>
    </lineage>
</organism>
<proteinExistence type="predicted"/>
<comment type="caution">
    <text evidence="2">The sequence shown here is derived from an EMBL/GenBank/DDBJ whole genome shotgun (WGS) entry which is preliminary data.</text>
</comment>
<dbReference type="CDD" id="cd00093">
    <property type="entry name" value="HTH_XRE"/>
    <property type="match status" value="1"/>
</dbReference>
<dbReference type="Gene3D" id="1.10.260.40">
    <property type="entry name" value="lambda repressor-like DNA-binding domains"/>
    <property type="match status" value="1"/>
</dbReference>
<dbReference type="PROSITE" id="PS50943">
    <property type="entry name" value="HTH_CROC1"/>
    <property type="match status" value="1"/>
</dbReference>
<evidence type="ECO:0000259" key="1">
    <source>
        <dbReference type="PROSITE" id="PS50943"/>
    </source>
</evidence>
<dbReference type="Proteomes" id="UP000614915">
    <property type="component" value="Unassembled WGS sequence"/>
</dbReference>
<sequence length="398" mass="43169">MTDPSFAERMRQLRDAQHISLRNLAKITYHGKTYLHELETGMKTPTAQVAQRIDDALNAAGELVSLAAQPTIRRREFVAAAGLAAALPHTLLGHGRHVGTGTARRLAERTARLRRLDNFLGGADTHHLYTAEADATTRLIHDGSYSEPVGRQLLTVLAEQTQLAGWAAFDAGRHADAERLYRTSLSAARDANEYALAGNAYAFLAYQQLALGQPASDTATAGCEAAAAATPTVRALLHLRAAWAYAVGGNAAAADQQLALGTTCLSEHDDRPEPDWVYWVDQAEGEIMTGRCWTVLRRPMRAIPVLEHALARFDDTYSRDKALYLSWLADAYLDANEVEHACATAAAAVRLAGGVGSVRPAQRLNSFLNRIEPHAGMQCVAELRSLAAEMSTRPRLSV</sequence>
<dbReference type="SMART" id="SM00530">
    <property type="entry name" value="HTH_XRE"/>
    <property type="match status" value="1"/>
</dbReference>
<dbReference type="InterPro" id="IPR010982">
    <property type="entry name" value="Lambda_DNA-bd_dom_sf"/>
</dbReference>
<protein>
    <submittedName>
        <fullName evidence="2">Transcriptional regulator with XRE-family HTH domain</fullName>
    </submittedName>
</protein>
<feature type="domain" description="HTH cro/C1-type" evidence="1">
    <location>
        <begin position="10"/>
        <end position="63"/>
    </location>
</feature>
<accession>A0ABS0JD31</accession>
<dbReference type="Pfam" id="PF13560">
    <property type="entry name" value="HTH_31"/>
    <property type="match status" value="1"/>
</dbReference>
<dbReference type="SUPFAM" id="SSF47413">
    <property type="entry name" value="lambda repressor-like DNA-binding domains"/>
    <property type="match status" value="1"/>
</dbReference>
<evidence type="ECO:0000313" key="2">
    <source>
        <dbReference type="EMBL" id="MBG6064941.1"/>
    </source>
</evidence>
<reference evidence="2 3" key="1">
    <citation type="submission" date="2020-11" db="EMBL/GenBank/DDBJ databases">
        <title>Sequencing the genomes of 1000 actinobacteria strains.</title>
        <authorList>
            <person name="Klenk H.-P."/>
        </authorList>
    </citation>
    <scope>NUCLEOTIDE SEQUENCE [LARGE SCALE GENOMIC DNA]</scope>
    <source>
        <strain evidence="2 3">DSM 101692</strain>
    </source>
</reference>
<dbReference type="InterPro" id="IPR001387">
    <property type="entry name" value="Cro/C1-type_HTH"/>
</dbReference>
<gene>
    <name evidence="2" type="ORF">IW248_001228</name>
</gene>